<gene>
    <name evidence="9" type="ORF">DFP98_15014</name>
</gene>
<comment type="catalytic activity">
    <reaction evidence="1">
        <text>Endohydrolysis of (1-&gt;4)-beta-D-xylosidic linkages in xylans.</text>
        <dbReference type="EC" id="3.2.1.8"/>
    </reaction>
</comment>
<feature type="chain" id="PRO_5038618616" description="endo-1,4-beta-xylanase" evidence="7">
    <location>
        <begin position="24"/>
        <end position="1359"/>
    </location>
</feature>
<evidence type="ECO:0000256" key="3">
    <source>
        <dbReference type="ARBA" id="ARBA00012590"/>
    </source>
</evidence>
<dbReference type="GO" id="GO:0045493">
    <property type="term" value="P:xylan catabolic process"/>
    <property type="evidence" value="ECO:0007669"/>
    <property type="project" value="UniProtKB-KW"/>
</dbReference>
<dbReference type="Proteomes" id="UP000256977">
    <property type="component" value="Unassembled WGS sequence"/>
</dbReference>
<evidence type="ECO:0000259" key="8">
    <source>
        <dbReference type="Pfam" id="PF02018"/>
    </source>
</evidence>
<proteinExistence type="inferred from homology"/>
<dbReference type="EMBL" id="QRDZ01000050">
    <property type="protein sequence ID" value="RED53198.1"/>
    <property type="molecule type" value="Genomic_DNA"/>
</dbReference>
<dbReference type="SUPFAM" id="SSF49785">
    <property type="entry name" value="Galactose-binding domain-like"/>
    <property type="match status" value="3"/>
</dbReference>
<feature type="domain" description="CBM-cenC" evidence="8">
    <location>
        <begin position="1208"/>
        <end position="1340"/>
    </location>
</feature>
<comment type="similarity">
    <text evidence="2">Belongs to the glycosyl hydrolase 10 (cellulase F) family.</text>
</comment>
<keyword evidence="10" id="KW-1185">Reference proteome</keyword>
<keyword evidence="5" id="KW-0378">Hydrolase</keyword>
<evidence type="ECO:0000256" key="7">
    <source>
        <dbReference type="SAM" id="SignalP"/>
    </source>
</evidence>
<dbReference type="SUPFAM" id="SSF51445">
    <property type="entry name" value="(Trans)glycosidases"/>
    <property type="match status" value="1"/>
</dbReference>
<keyword evidence="7" id="KW-0732">Signal</keyword>
<feature type="domain" description="CBM-cenC" evidence="8">
    <location>
        <begin position="35"/>
        <end position="172"/>
    </location>
</feature>
<protein>
    <recommendedName>
        <fullName evidence="3">endo-1,4-beta-xylanase</fullName>
        <ecNumber evidence="3">3.2.1.8</ecNumber>
    </recommendedName>
</protein>
<dbReference type="InterPro" id="IPR017853">
    <property type="entry name" value="GH"/>
</dbReference>
<sequence>MHLRRKSWLSLLLSFCLTFQLIAVFQARSAAASSGNLVVNPGFEEVTGGVPAQWGVIGNVWGDAIKAVPEAAHTGNYGISIQTSTGNNPWVAIPVPVEEGATYNITTWFKAIGVSGNVGYKFEFFKGIDKTLENWVTGYSYQASRTANDGQWHELEYNIQAPPESAYMYVYLRLYGTGTAYFDDMTAVKTKDKPQLIVEPSQRYFYPDVTNGSALIKLEPSDGSMAGKTVDVRLVEQASGQTIFEQNGIAAEATLNVAFPTSGMTLQQSYQLKVELKDEEGQRIELEISAIYRWERPASLPQNGPVLVDGQPFFPVIAYHAYPEDYPYLKEIGVNTIQGTNNGSEASLQSMLDTAQASGLKVLIPLYLDMKVKENFELTQQVVTKFKNHPAVLAYMIMDEPSGNGIPQSELLDAYKLIRSIDPVHPTYMVEVDSDYYRSTGQATDVLVTDVYPYNQDFNQPISAVGDGVRKAVAEVDGAKPVWTVLQTFKLAGTIWNYLPTIDQLRNMAYQAFLAGSKGLGYYAINDPGWKLRDSALWPGLVNFKDEIALMGNLVSGGNKAAEHIGSDVQWAIYTEGQEQYAIAINLTKQAQTAVLPLAQAGSRVDLLYGAPPQKSSSWEPELSVNLGPEQTLVYRITPLTVEVDRAIGELQSATSLIANNQWQKKTEKLSEKLLKVKQEWTAASVDAGKVMSKTEKALDDADKLKKWISGKSDTVLEGKRDQLNALLDDVIASMMPILQSMARLDLQAAVSSLVQGDELGLSAEIRNVGDKAIQNAQLRIELPEAMGVPPIEAQLGKIKSGESAARSVNPVIPATLPPGDYVAKAALSFEYKGSNIQVRAEQVFTVSPLLAAKLTPGSMDVTEAGTYPFSVELTNGSGEPITVELERTVADGVTVDLPGAVTLTGHETKTVQGSVTVPAEAAHGDYAVTVETRVSSVSYGVLPLTLSVDTNPVYNGGFEKVTAGGARKDGWYMREGVWDMTTAHSGQSSAKLIPDASNAFNVLNTDSSKEFPLVAGSKYKLTGWVKTAATAGSVALGVRQIDAGGASVTYTWTEAAKTGDWTKVEVIFTALTNTKRGAVYFKLDQAANGEAWVDDLELHEVLTVLDAQLTPSVMEISQAGTYPFTVELTNGTNNPLTVDLPRTTPNGITVTLDDSVLLAAREKKTVQGSVYVPASVTKDAFGVTVEAKVGNVSYATLPLQVNVDTNPVYNGSFEKMTVGWARPDGWAMRAAVWDQTVARTGQYSAKLVPDANNTFNVLNTDAPKAIAVTPGHRYLLTGWVKNSATAGSVALGVRQVDASGGSTSYLWTEADRTGDWTKVEVEFTALPQTKTVWIYFKLDQAANGAAWVDDLELSEVPL</sequence>
<name>A0A3D9HUN3_9BACL</name>
<evidence type="ECO:0000256" key="1">
    <source>
        <dbReference type="ARBA" id="ARBA00000681"/>
    </source>
</evidence>
<evidence type="ECO:0000313" key="10">
    <source>
        <dbReference type="Proteomes" id="UP000256977"/>
    </source>
</evidence>
<dbReference type="PANTHER" id="PTHR31490">
    <property type="entry name" value="GLYCOSYL HYDROLASE"/>
    <property type="match status" value="1"/>
</dbReference>
<keyword evidence="4" id="KW-0858">Xylan degradation</keyword>
<dbReference type="EC" id="3.2.1.8" evidence="3"/>
<dbReference type="RefSeq" id="WP_181918157.1">
    <property type="nucleotide sequence ID" value="NZ_QRDZ01000050.1"/>
</dbReference>
<evidence type="ECO:0000256" key="5">
    <source>
        <dbReference type="ARBA" id="ARBA00022801"/>
    </source>
</evidence>
<dbReference type="InterPro" id="IPR044846">
    <property type="entry name" value="GH10"/>
</dbReference>
<evidence type="ECO:0000256" key="6">
    <source>
        <dbReference type="ARBA" id="ARBA00023295"/>
    </source>
</evidence>
<evidence type="ECO:0000256" key="2">
    <source>
        <dbReference type="ARBA" id="ARBA00007495"/>
    </source>
</evidence>
<feature type="signal peptide" evidence="7">
    <location>
        <begin position="1"/>
        <end position="23"/>
    </location>
</feature>
<keyword evidence="6" id="KW-0326">Glycosidase</keyword>
<dbReference type="InterPro" id="IPR008979">
    <property type="entry name" value="Galactose-bd-like_sf"/>
</dbReference>
<feature type="domain" description="CBM-cenC" evidence="8">
    <location>
        <begin position="953"/>
        <end position="1085"/>
    </location>
</feature>
<evidence type="ECO:0000313" key="9">
    <source>
        <dbReference type="EMBL" id="RED53198.1"/>
    </source>
</evidence>
<dbReference type="Pfam" id="PF02018">
    <property type="entry name" value="CBM_4_9"/>
    <property type="match status" value="3"/>
</dbReference>
<accession>A0A3D9HUN3</accession>
<dbReference type="GO" id="GO:0031176">
    <property type="term" value="F:endo-1,4-beta-xylanase activity"/>
    <property type="evidence" value="ECO:0007669"/>
    <property type="project" value="UniProtKB-EC"/>
</dbReference>
<comment type="caution">
    <text evidence="9">The sequence shown here is derived from an EMBL/GenBank/DDBJ whole genome shotgun (WGS) entry which is preliminary data.</text>
</comment>
<evidence type="ECO:0000256" key="4">
    <source>
        <dbReference type="ARBA" id="ARBA00022651"/>
    </source>
</evidence>
<dbReference type="Gene3D" id="3.20.20.80">
    <property type="entry name" value="Glycosidases"/>
    <property type="match status" value="1"/>
</dbReference>
<organism evidence="9 10">
    <name type="scientific">Cohnella phaseoli</name>
    <dbReference type="NCBI Taxonomy" id="456490"/>
    <lineage>
        <taxon>Bacteria</taxon>
        <taxon>Bacillati</taxon>
        <taxon>Bacillota</taxon>
        <taxon>Bacilli</taxon>
        <taxon>Bacillales</taxon>
        <taxon>Paenibacillaceae</taxon>
        <taxon>Cohnella</taxon>
    </lineage>
</organism>
<keyword evidence="4" id="KW-0624">Polysaccharide degradation</keyword>
<dbReference type="PANTHER" id="PTHR31490:SF88">
    <property type="entry name" value="BETA-XYLANASE"/>
    <property type="match status" value="1"/>
</dbReference>
<keyword evidence="4" id="KW-0119">Carbohydrate metabolism</keyword>
<dbReference type="InterPro" id="IPR003305">
    <property type="entry name" value="CenC_carb-bd"/>
</dbReference>
<dbReference type="Gene3D" id="2.60.120.260">
    <property type="entry name" value="Galactose-binding domain-like"/>
    <property type="match status" value="3"/>
</dbReference>
<reference evidence="9 10" key="1">
    <citation type="submission" date="2018-07" db="EMBL/GenBank/DDBJ databases">
        <title>Genomic Encyclopedia of Type Strains, Phase III (KMG-III): the genomes of soil and plant-associated and newly described type strains.</title>
        <authorList>
            <person name="Whitman W."/>
        </authorList>
    </citation>
    <scope>NUCLEOTIDE SEQUENCE [LARGE SCALE GENOMIC DNA]</scope>
    <source>
        <strain evidence="9 10">CECT 7287</strain>
    </source>
</reference>